<dbReference type="GO" id="GO:0005507">
    <property type="term" value="F:copper ion binding"/>
    <property type="evidence" value="ECO:0007669"/>
    <property type="project" value="TreeGrafter"/>
</dbReference>
<comment type="similarity">
    <text evidence="1 2">Belongs to the CutC family.</text>
</comment>
<evidence type="ECO:0000313" key="5">
    <source>
        <dbReference type="Proteomes" id="UP000017831"/>
    </source>
</evidence>
<dbReference type="Proteomes" id="UP000017831">
    <property type="component" value="Unassembled WGS sequence"/>
</dbReference>
<dbReference type="Gene3D" id="3.20.20.380">
    <property type="entry name" value="Copper homeostasis (CutC) domain"/>
    <property type="match status" value="1"/>
</dbReference>
<dbReference type="EMBL" id="AQHY01000009">
    <property type="protein sequence ID" value="EOA56988.1"/>
    <property type="molecule type" value="Genomic_DNA"/>
</dbReference>
<proteinExistence type="inferred from homology"/>
<dbReference type="OrthoDB" id="9815677at2"/>
<dbReference type="PATRIC" id="fig|1121098.3.peg.815"/>
<name>U6RP51_9BACT</name>
<dbReference type="InterPro" id="IPR036822">
    <property type="entry name" value="CutC-like_dom_sf"/>
</dbReference>
<comment type="caution">
    <text evidence="4">The sequence shown here is derived from an EMBL/GenBank/DDBJ whole genome shotgun (WGS) entry which is preliminary data.</text>
</comment>
<dbReference type="RefSeq" id="WP_005937381.1">
    <property type="nucleotide sequence ID" value="NZ_KB890321.1"/>
</dbReference>
<evidence type="ECO:0000256" key="2">
    <source>
        <dbReference type="HAMAP-Rule" id="MF_00795"/>
    </source>
</evidence>
<dbReference type="HAMAP" id="MF_00795">
    <property type="entry name" value="CutC"/>
    <property type="match status" value="1"/>
</dbReference>
<dbReference type="GO" id="GO:0005737">
    <property type="term" value="C:cytoplasm"/>
    <property type="evidence" value="ECO:0007669"/>
    <property type="project" value="UniProtKB-SubCell"/>
</dbReference>
<dbReference type="Pfam" id="PF03932">
    <property type="entry name" value="CutC"/>
    <property type="match status" value="1"/>
</dbReference>
<dbReference type="PANTHER" id="PTHR12598:SF0">
    <property type="entry name" value="COPPER HOMEOSTASIS PROTEIN CUTC HOMOLOG"/>
    <property type="match status" value="1"/>
</dbReference>
<dbReference type="SUPFAM" id="SSF110395">
    <property type="entry name" value="CutC-like"/>
    <property type="match status" value="1"/>
</dbReference>
<feature type="compositionally biased region" description="Acidic residues" evidence="3">
    <location>
        <begin position="276"/>
        <end position="288"/>
    </location>
</feature>
<gene>
    <name evidence="2" type="primary">cutC</name>
    <name evidence="4" type="ORF">HMPREF1534_00799</name>
</gene>
<dbReference type="InterPro" id="IPR005627">
    <property type="entry name" value="CutC-like"/>
</dbReference>
<dbReference type="HOGENOM" id="CLU_050555_3_1_10"/>
<dbReference type="AlphaFoldDB" id="U6RP51"/>
<dbReference type="FunFam" id="3.20.20.380:FF:000001">
    <property type="entry name" value="Copper homeostasis protein CutC"/>
    <property type="match status" value="1"/>
</dbReference>
<evidence type="ECO:0000256" key="3">
    <source>
        <dbReference type="SAM" id="MobiDB-lite"/>
    </source>
</evidence>
<keyword evidence="2" id="KW-0963">Cytoplasm</keyword>
<dbReference type="STRING" id="1121098.HMPREF1534_00799"/>
<feature type="region of interest" description="Disordered" evidence="3">
    <location>
        <begin position="259"/>
        <end position="288"/>
    </location>
</feature>
<dbReference type="PANTHER" id="PTHR12598">
    <property type="entry name" value="COPPER HOMEOSTASIS PROTEIN CUTC"/>
    <property type="match status" value="1"/>
</dbReference>
<comment type="subcellular location">
    <subcellularLocation>
        <location evidence="2">Cytoplasm</location>
    </subcellularLocation>
</comment>
<sequence>MSNKSKIEICANSVESAVKAQQGGAYRVELCAGIPEGGTTPSFGEIRMARQLLQQTKLHIIIRPRGGDFLYSPLEQEIMLHDIKVARQLGADGVVFGCLTADGKVDVEAMEKLMNAVGDMSVTFHRAFDMCRNPQEALEQIIELGCHRILTSGQEATAEKGIPLLKELVELADERIIIMPGCGVNPKNIRKIAEETGACEFHFSGRTTCESDMLYRNPKVSMGGTVKIEEYKKDVTDPDIVKAALAELALKDENDKALEKKTKESKKLKRVKRDDEWDDEDDDLEDDK</sequence>
<dbReference type="GeneID" id="60063158"/>
<evidence type="ECO:0000313" key="4">
    <source>
        <dbReference type="EMBL" id="EOA56988.1"/>
    </source>
</evidence>
<organism evidence="4 5">
    <name type="scientific">Phocaeicola massiliensis B84634 = Timone 84634 = DSM 17679 = JCM 13223</name>
    <dbReference type="NCBI Taxonomy" id="1121098"/>
    <lineage>
        <taxon>Bacteria</taxon>
        <taxon>Pseudomonadati</taxon>
        <taxon>Bacteroidota</taxon>
        <taxon>Bacteroidia</taxon>
        <taxon>Bacteroidales</taxon>
        <taxon>Bacteroidaceae</taxon>
        <taxon>Phocaeicola</taxon>
    </lineage>
</organism>
<comment type="caution">
    <text evidence="2">Once thought to be involved in copper homeostasis, experiments in E.coli have shown this is not the case.</text>
</comment>
<evidence type="ECO:0000256" key="1">
    <source>
        <dbReference type="ARBA" id="ARBA00007768"/>
    </source>
</evidence>
<keyword evidence="5" id="KW-1185">Reference proteome</keyword>
<accession>U6RP51</accession>
<dbReference type="eggNOG" id="COG3142">
    <property type="taxonomic scope" value="Bacteria"/>
</dbReference>
<reference evidence="4 5" key="1">
    <citation type="submission" date="2013-04" db="EMBL/GenBank/DDBJ databases">
        <title>The Genome Sequence of Bacteroides massiliensis DSM 17679.</title>
        <authorList>
            <consortium name="The Broad Institute Genomics Platform"/>
            <person name="Earl A."/>
            <person name="Ward D."/>
            <person name="Feldgarden M."/>
            <person name="Gevers D."/>
            <person name="Martens E."/>
            <person name="Fenner L."/>
            <person name="Roux V."/>
            <person name="Mallet M.N."/>
            <person name="Raoult D."/>
            <person name="Walker B."/>
            <person name="Young S."/>
            <person name="Zeng Q."/>
            <person name="Gargeya S."/>
            <person name="Fitzgerald M."/>
            <person name="Haas B."/>
            <person name="Abouelleil A."/>
            <person name="Allen A.W."/>
            <person name="Alvarado L."/>
            <person name="Arachchi H.M."/>
            <person name="Berlin A.M."/>
            <person name="Chapman S.B."/>
            <person name="Gainer-Dewar J."/>
            <person name="Goldberg J."/>
            <person name="Griggs A."/>
            <person name="Gujja S."/>
            <person name="Hansen M."/>
            <person name="Howarth C."/>
            <person name="Imamovic A."/>
            <person name="Ireland A."/>
            <person name="Larimer J."/>
            <person name="McCowan C."/>
            <person name="Murphy C."/>
            <person name="Pearson M."/>
            <person name="Poon T.W."/>
            <person name="Priest M."/>
            <person name="Roberts A."/>
            <person name="Saif S."/>
            <person name="Shea T."/>
            <person name="Sisk P."/>
            <person name="Sykes S."/>
            <person name="Wortman J."/>
            <person name="Nusbaum C."/>
            <person name="Birren B."/>
        </authorList>
    </citation>
    <scope>NUCLEOTIDE SEQUENCE [LARGE SCALE GENOMIC DNA]</scope>
    <source>
        <strain evidence="5">B84634 / Timone 84634 / DSM 17679 / JCM 13223</strain>
    </source>
</reference>
<protein>
    <recommendedName>
        <fullName evidence="2">PF03932 family protein CutC</fullName>
    </recommendedName>
</protein>